<dbReference type="InterPro" id="IPR003329">
    <property type="entry name" value="Cytidylyl_trans"/>
</dbReference>
<dbReference type="EMBL" id="JAHLFE010000196">
    <property type="protein sequence ID" value="MBU3845113.1"/>
    <property type="molecule type" value="Genomic_DNA"/>
</dbReference>
<protein>
    <recommendedName>
        <fullName evidence="5">3-deoxy-manno-octulosonate cytidylyltransferase</fullName>
        <ecNumber evidence="5">2.7.7.38</ecNumber>
    </recommendedName>
    <alternativeName>
        <fullName evidence="5">CMP-2-keto-3-deoxyoctulosonic acid synthase</fullName>
        <shortName evidence="5">CKS</shortName>
        <shortName evidence="5">CMP-KDO synthase</shortName>
    </alternativeName>
</protein>
<evidence type="ECO:0000256" key="4">
    <source>
        <dbReference type="ARBA" id="ARBA00022985"/>
    </source>
</evidence>
<evidence type="ECO:0000256" key="2">
    <source>
        <dbReference type="ARBA" id="ARBA00022679"/>
    </source>
</evidence>
<dbReference type="GO" id="GO:0033468">
    <property type="term" value="P:CMP-keto-3-deoxy-D-manno-octulosonic acid biosynthetic process"/>
    <property type="evidence" value="ECO:0007669"/>
    <property type="project" value="UniProtKB-UniRule"/>
</dbReference>
<accession>A0A948WZT4</accession>
<dbReference type="Gene3D" id="3.90.550.10">
    <property type="entry name" value="Spore Coat Polysaccharide Biosynthesis Protein SpsA, Chain A"/>
    <property type="match status" value="1"/>
</dbReference>
<evidence type="ECO:0000313" key="7">
    <source>
        <dbReference type="Proteomes" id="UP000733611"/>
    </source>
</evidence>
<dbReference type="GO" id="GO:0008690">
    <property type="term" value="F:3-deoxy-manno-octulosonate cytidylyltransferase activity"/>
    <property type="evidence" value="ECO:0007669"/>
    <property type="project" value="UniProtKB-UniRule"/>
</dbReference>
<comment type="caution">
    <text evidence="6">The sequence shown here is derived from an EMBL/GenBank/DDBJ whole genome shotgun (WGS) entry which is preliminary data.</text>
</comment>
<keyword evidence="4 5" id="KW-0448">Lipopolysaccharide biosynthesis</keyword>
<keyword evidence="2 5" id="KW-0808">Transferase</keyword>
<name>A0A948WZT4_9GAMM</name>
<comment type="catalytic activity">
    <reaction evidence="5">
        <text>3-deoxy-alpha-D-manno-oct-2-ulosonate + CTP = CMP-3-deoxy-beta-D-manno-octulosonate + diphosphate</text>
        <dbReference type="Rhea" id="RHEA:23448"/>
        <dbReference type="ChEBI" id="CHEBI:33019"/>
        <dbReference type="ChEBI" id="CHEBI:37563"/>
        <dbReference type="ChEBI" id="CHEBI:85986"/>
        <dbReference type="ChEBI" id="CHEBI:85987"/>
        <dbReference type="EC" id="2.7.7.38"/>
    </reaction>
</comment>
<evidence type="ECO:0000256" key="5">
    <source>
        <dbReference type="HAMAP-Rule" id="MF_00057"/>
    </source>
</evidence>
<dbReference type="HAMAP" id="MF_00057">
    <property type="entry name" value="KdsB"/>
    <property type="match status" value="1"/>
</dbReference>
<dbReference type="GO" id="GO:0016020">
    <property type="term" value="C:membrane"/>
    <property type="evidence" value="ECO:0007669"/>
    <property type="project" value="UniProtKB-SubCell"/>
</dbReference>
<evidence type="ECO:0000313" key="6">
    <source>
        <dbReference type="EMBL" id="MBU3845113.1"/>
    </source>
</evidence>
<comment type="pathway">
    <text evidence="5">Nucleotide-sugar biosynthesis; CMP-3-deoxy-D-manno-octulosonate biosynthesis; CMP-3-deoxy-D-manno-octulosonate from 3-deoxy-D-manno-octulosonate and CTP: step 1/1.</text>
</comment>
<dbReference type="NCBIfam" id="NF003952">
    <property type="entry name" value="PRK05450.1-5"/>
    <property type="match status" value="1"/>
</dbReference>
<proteinExistence type="inferred from homology"/>
<dbReference type="GO" id="GO:0009103">
    <property type="term" value="P:lipopolysaccharide biosynthetic process"/>
    <property type="evidence" value="ECO:0007669"/>
    <property type="project" value="UniProtKB-UniRule"/>
</dbReference>
<dbReference type="SUPFAM" id="SSF53448">
    <property type="entry name" value="Nucleotide-diphospho-sugar transferases"/>
    <property type="match status" value="1"/>
</dbReference>
<dbReference type="Pfam" id="PF02348">
    <property type="entry name" value="CTP_transf_3"/>
    <property type="match status" value="1"/>
</dbReference>
<dbReference type="Proteomes" id="UP000733611">
    <property type="component" value="Unassembled WGS sequence"/>
</dbReference>
<dbReference type="InterPro" id="IPR029044">
    <property type="entry name" value="Nucleotide-diphossugar_trans"/>
</dbReference>
<keyword evidence="5" id="KW-0963">Cytoplasm</keyword>
<evidence type="ECO:0000256" key="1">
    <source>
        <dbReference type="ARBA" id="ARBA00004370"/>
    </source>
</evidence>
<dbReference type="PANTHER" id="PTHR42866:SF2">
    <property type="entry name" value="3-DEOXY-MANNO-OCTULOSONATE CYTIDYLYLTRANSFERASE, MITOCHONDRIAL"/>
    <property type="match status" value="1"/>
</dbReference>
<dbReference type="FunFam" id="3.90.550.10:FF:000011">
    <property type="entry name" value="3-deoxy-manno-octulosonate cytidylyltransferase"/>
    <property type="match status" value="1"/>
</dbReference>
<dbReference type="NCBIfam" id="TIGR00466">
    <property type="entry name" value="kdsB"/>
    <property type="match status" value="1"/>
</dbReference>
<keyword evidence="3 5" id="KW-0548">Nucleotidyltransferase</keyword>
<dbReference type="InterPro" id="IPR004528">
    <property type="entry name" value="KdsB"/>
</dbReference>
<dbReference type="PANTHER" id="PTHR42866">
    <property type="entry name" value="3-DEOXY-MANNO-OCTULOSONATE CYTIDYLYLTRANSFERASE"/>
    <property type="match status" value="1"/>
</dbReference>
<dbReference type="AlphaFoldDB" id="A0A948WZT4"/>
<comment type="function">
    <text evidence="5">Activates KDO (a required 8-carbon sugar) for incorporation into bacterial lipopolysaccharide in Gram-negative bacteria.</text>
</comment>
<gene>
    <name evidence="5 6" type="primary">kdsB</name>
    <name evidence="6" type="ORF">H9847_09695</name>
</gene>
<organism evidence="6 7">
    <name type="scientific">Candidatus Anaerobiospirillum pullicola</name>
    <dbReference type="NCBI Taxonomy" id="2838451"/>
    <lineage>
        <taxon>Bacteria</taxon>
        <taxon>Pseudomonadati</taxon>
        <taxon>Pseudomonadota</taxon>
        <taxon>Gammaproteobacteria</taxon>
        <taxon>Aeromonadales</taxon>
        <taxon>Succinivibrionaceae</taxon>
        <taxon>Anaerobiospirillum</taxon>
    </lineage>
</organism>
<sequence>MSSQVNYVVAIPARYASTRLAGKPLASVAGQPMIAQVCRKALQSSAQEVIACVDHPAVVEALEPLAQENPRLKICMTSDKPRSGTERIAEMITTSGMDPQTVVVNVQGDEPLITKDHIDAVASLLINSGADMSTLCAPITLPQDVLDPNCVKVVLNAKNFALYFSRAPIPYERDNFSKWQQEHAQAGAGNFSYPELTTTHYHHIGIYGYKAQTILDYLKLNPAPSEQAESLEQLRLLHYGMSIAVAITDRPPEAGVDTAADLERVNRILSAEQGK</sequence>
<evidence type="ECO:0000256" key="3">
    <source>
        <dbReference type="ARBA" id="ARBA00022695"/>
    </source>
</evidence>
<dbReference type="EC" id="2.7.7.38" evidence="5"/>
<reference evidence="6" key="1">
    <citation type="journal article" date="2021" name="PeerJ">
        <title>Extensive microbial diversity within the chicken gut microbiome revealed by metagenomics and culture.</title>
        <authorList>
            <person name="Gilroy R."/>
            <person name="Ravi A."/>
            <person name="Getino M."/>
            <person name="Pursley I."/>
            <person name="Horton D.L."/>
            <person name="Alikhan N.F."/>
            <person name="Baker D."/>
            <person name="Gharbi K."/>
            <person name="Hall N."/>
            <person name="Watson M."/>
            <person name="Adriaenssens E.M."/>
            <person name="Foster-Nyarko E."/>
            <person name="Jarju S."/>
            <person name="Secka A."/>
            <person name="Antonio M."/>
            <person name="Oren A."/>
            <person name="Chaudhuri R.R."/>
            <person name="La Ragione R."/>
            <person name="Hildebrand F."/>
            <person name="Pallen M.J."/>
        </authorList>
    </citation>
    <scope>NUCLEOTIDE SEQUENCE</scope>
    <source>
        <strain evidence="6">378</strain>
    </source>
</reference>
<comment type="subcellular location">
    <subcellularLocation>
        <location evidence="5">Cytoplasm</location>
    </subcellularLocation>
    <subcellularLocation>
        <location evidence="1">Membrane</location>
    </subcellularLocation>
</comment>
<dbReference type="GO" id="GO:0005829">
    <property type="term" value="C:cytosol"/>
    <property type="evidence" value="ECO:0007669"/>
    <property type="project" value="TreeGrafter"/>
</dbReference>
<dbReference type="CDD" id="cd02517">
    <property type="entry name" value="CMP-KDO-Synthetase"/>
    <property type="match status" value="1"/>
</dbReference>
<comment type="similarity">
    <text evidence="5">Belongs to the KdsB family.</text>
</comment>
<reference evidence="6" key="2">
    <citation type="submission" date="2021-04" db="EMBL/GenBank/DDBJ databases">
        <authorList>
            <person name="Gilroy R."/>
        </authorList>
    </citation>
    <scope>NUCLEOTIDE SEQUENCE</scope>
    <source>
        <strain evidence="6">378</strain>
    </source>
</reference>